<accession>A0A6A6SXP3</accession>
<sequence>MSSLHGKAKSHLVPAGNLEPSPLGVPRIPSEFTRGQEQSQAFPRATGMQFGVGVKRNHDALEEAGDAETDSSEDIPLRHLVQPQLTNQPHAKASPPAQHTQERAKKSAKTTRAPHTVSKAKSRPKSKGSSQKKFNARRPSPVSPTTSRIRLTEERFDLFYRTLENLTAEKLFNNRDEALPVLRVIKSVNMILSMTAPAFDETEALAALWRLHDMELVLMARNGVVHRLRLARGSWGTAARSRAGAGAGADAEELERVPVVEPLELNPRLKKEKM</sequence>
<proteinExistence type="predicted"/>
<feature type="region of interest" description="Disordered" evidence="1">
    <location>
        <begin position="1"/>
        <end position="58"/>
    </location>
</feature>
<dbReference type="Proteomes" id="UP000799324">
    <property type="component" value="Unassembled WGS sequence"/>
</dbReference>
<feature type="compositionally biased region" description="Basic residues" evidence="1">
    <location>
        <begin position="1"/>
        <end position="10"/>
    </location>
</feature>
<gene>
    <name evidence="3" type="ORF">K491DRAFT_718864</name>
</gene>
<dbReference type="Pfam" id="PF23191">
    <property type="entry name" value="WHD_MCM3_C"/>
    <property type="match status" value="1"/>
</dbReference>
<feature type="domain" description="MCM3-like winged helix" evidence="2">
    <location>
        <begin position="151"/>
        <end position="226"/>
    </location>
</feature>
<name>A0A6A6SXP3_9PLEO</name>
<evidence type="ECO:0000259" key="2">
    <source>
        <dbReference type="Pfam" id="PF23191"/>
    </source>
</evidence>
<organism evidence="3 4">
    <name type="scientific">Lophiostoma macrostomum CBS 122681</name>
    <dbReference type="NCBI Taxonomy" id="1314788"/>
    <lineage>
        <taxon>Eukaryota</taxon>
        <taxon>Fungi</taxon>
        <taxon>Dikarya</taxon>
        <taxon>Ascomycota</taxon>
        <taxon>Pezizomycotina</taxon>
        <taxon>Dothideomycetes</taxon>
        <taxon>Pleosporomycetidae</taxon>
        <taxon>Pleosporales</taxon>
        <taxon>Lophiostomataceae</taxon>
        <taxon>Lophiostoma</taxon>
    </lineage>
</organism>
<feature type="region of interest" description="Disordered" evidence="1">
    <location>
        <begin position="83"/>
        <end position="148"/>
    </location>
</feature>
<evidence type="ECO:0000313" key="4">
    <source>
        <dbReference type="Proteomes" id="UP000799324"/>
    </source>
</evidence>
<dbReference type="InterPro" id="IPR056575">
    <property type="entry name" value="WH_MCM3_C"/>
</dbReference>
<dbReference type="EMBL" id="MU004400">
    <property type="protein sequence ID" value="KAF2652509.1"/>
    <property type="molecule type" value="Genomic_DNA"/>
</dbReference>
<reference evidence="3" key="1">
    <citation type="journal article" date="2020" name="Stud. Mycol.">
        <title>101 Dothideomycetes genomes: a test case for predicting lifestyles and emergence of pathogens.</title>
        <authorList>
            <person name="Haridas S."/>
            <person name="Albert R."/>
            <person name="Binder M."/>
            <person name="Bloem J."/>
            <person name="Labutti K."/>
            <person name="Salamov A."/>
            <person name="Andreopoulos B."/>
            <person name="Baker S."/>
            <person name="Barry K."/>
            <person name="Bills G."/>
            <person name="Bluhm B."/>
            <person name="Cannon C."/>
            <person name="Castanera R."/>
            <person name="Culley D."/>
            <person name="Daum C."/>
            <person name="Ezra D."/>
            <person name="Gonzalez J."/>
            <person name="Henrissat B."/>
            <person name="Kuo A."/>
            <person name="Liang C."/>
            <person name="Lipzen A."/>
            <person name="Lutzoni F."/>
            <person name="Magnuson J."/>
            <person name="Mondo S."/>
            <person name="Nolan M."/>
            <person name="Ohm R."/>
            <person name="Pangilinan J."/>
            <person name="Park H.-J."/>
            <person name="Ramirez L."/>
            <person name="Alfaro M."/>
            <person name="Sun H."/>
            <person name="Tritt A."/>
            <person name="Yoshinaga Y."/>
            <person name="Zwiers L.-H."/>
            <person name="Turgeon B."/>
            <person name="Goodwin S."/>
            <person name="Spatafora J."/>
            <person name="Crous P."/>
            <person name="Grigoriev I."/>
        </authorList>
    </citation>
    <scope>NUCLEOTIDE SEQUENCE</scope>
    <source>
        <strain evidence="3">CBS 122681</strain>
    </source>
</reference>
<evidence type="ECO:0000256" key="1">
    <source>
        <dbReference type="SAM" id="MobiDB-lite"/>
    </source>
</evidence>
<protein>
    <recommendedName>
        <fullName evidence="2">MCM3-like winged helix domain-containing protein</fullName>
    </recommendedName>
</protein>
<keyword evidence="4" id="KW-1185">Reference proteome</keyword>
<dbReference type="AlphaFoldDB" id="A0A6A6SXP3"/>
<evidence type="ECO:0000313" key="3">
    <source>
        <dbReference type="EMBL" id="KAF2652509.1"/>
    </source>
</evidence>